<evidence type="ECO:0000313" key="7">
    <source>
        <dbReference type="Proteomes" id="UP000003340"/>
    </source>
</evidence>
<dbReference type="GO" id="GO:0005737">
    <property type="term" value="C:cytoplasm"/>
    <property type="evidence" value="ECO:0007669"/>
    <property type="project" value="UniProtKB-SubCell"/>
</dbReference>
<keyword evidence="2 5" id="KW-0132">Cell division</keyword>
<dbReference type="GO" id="GO:0006260">
    <property type="term" value="P:DNA replication"/>
    <property type="evidence" value="ECO:0007669"/>
    <property type="project" value="UniProtKB-UniRule"/>
</dbReference>
<comment type="caution">
    <text evidence="6">The sequence shown here is derived from an EMBL/GenBank/DDBJ whole genome shotgun (WGS) entry which is preliminary data.</text>
</comment>
<evidence type="ECO:0000256" key="4">
    <source>
        <dbReference type="ARBA" id="ARBA00023306"/>
    </source>
</evidence>
<dbReference type="EMBL" id="ACEC01000093">
    <property type="protein sequence ID" value="EEG29652.1"/>
    <property type="molecule type" value="Genomic_DNA"/>
</dbReference>
<dbReference type="eggNOG" id="COG1386">
    <property type="taxonomic scope" value="Bacteria"/>
</dbReference>
<dbReference type="SUPFAM" id="SSF46785">
    <property type="entry name" value="Winged helix' DNA-binding domain"/>
    <property type="match status" value="2"/>
</dbReference>
<dbReference type="Proteomes" id="UP000003340">
    <property type="component" value="Unassembled WGS sequence"/>
</dbReference>
<evidence type="ECO:0000256" key="2">
    <source>
        <dbReference type="ARBA" id="ARBA00022618"/>
    </source>
</evidence>
<name>C0EFM3_9FIRM</name>
<dbReference type="GO" id="GO:0051304">
    <property type="term" value="P:chromosome separation"/>
    <property type="evidence" value="ECO:0007669"/>
    <property type="project" value="InterPro"/>
</dbReference>
<evidence type="ECO:0000256" key="5">
    <source>
        <dbReference type="HAMAP-Rule" id="MF_01804"/>
    </source>
</evidence>
<reference evidence="6 7" key="2">
    <citation type="submission" date="2009-02" db="EMBL/GenBank/DDBJ databases">
        <title>Draft genome sequence of Clostridium methylpentosum (DSM 5476).</title>
        <authorList>
            <person name="Sudarsanam P."/>
            <person name="Ley R."/>
            <person name="Guruge J."/>
            <person name="Turnbaugh P.J."/>
            <person name="Mahowald M."/>
            <person name="Liep D."/>
            <person name="Gordon J."/>
        </authorList>
    </citation>
    <scope>NUCLEOTIDE SEQUENCE [LARGE SCALE GENOMIC DNA]</scope>
    <source>
        <strain evidence="6 7">DSM 5476</strain>
    </source>
</reference>
<sequence>MATINYQAALEAVLFASGDSIAVTRLAEILGIDHAACRQQLELLAESYRANKRGIQLVELGDSVQLCTKEQFSDYIKRAIQSKRDTPISPVSMEVLAIIAYNQPVTKGFIEQVRGVNSAHVVNTLVEKGLVEEAGRLDVPGRPITYRTTEVFLRSFGIKSLEELPPLEEPDEQLSI</sequence>
<dbReference type="HAMAP" id="MF_01804">
    <property type="entry name" value="ScpB"/>
    <property type="match status" value="1"/>
</dbReference>
<dbReference type="AlphaFoldDB" id="C0EFM3"/>
<comment type="similarity">
    <text evidence="5">Belongs to the ScpB family.</text>
</comment>
<dbReference type="InterPro" id="IPR036390">
    <property type="entry name" value="WH_DNA-bd_sf"/>
</dbReference>
<dbReference type="PANTHER" id="PTHR34298:SF2">
    <property type="entry name" value="SEGREGATION AND CONDENSATION PROTEIN B"/>
    <property type="match status" value="1"/>
</dbReference>
<evidence type="ECO:0000256" key="3">
    <source>
        <dbReference type="ARBA" id="ARBA00022829"/>
    </source>
</evidence>
<dbReference type="InterPro" id="IPR005234">
    <property type="entry name" value="ScpB_csome_segregation"/>
</dbReference>
<comment type="subcellular location">
    <subcellularLocation>
        <location evidence="5">Cytoplasm</location>
    </subcellularLocation>
    <text evidence="5">Associated with two foci at the outer edges of the nucleoid region in young cells, and at four foci within both cell halves in older cells.</text>
</comment>
<gene>
    <name evidence="5 6" type="primary">scpB</name>
    <name evidence="6" type="ORF">CLOSTMETH_02665</name>
</gene>
<dbReference type="InterPro" id="IPR036388">
    <property type="entry name" value="WH-like_DNA-bd_sf"/>
</dbReference>
<dbReference type="NCBIfam" id="TIGR00281">
    <property type="entry name" value="SMC-Scp complex subunit ScpB"/>
    <property type="match status" value="1"/>
</dbReference>
<dbReference type="STRING" id="537013.CLOSTMETH_02665"/>
<reference evidence="6 7" key="1">
    <citation type="submission" date="2009-01" db="EMBL/GenBank/DDBJ databases">
        <authorList>
            <person name="Fulton L."/>
            <person name="Clifton S."/>
            <person name="Fulton B."/>
            <person name="Xu J."/>
            <person name="Minx P."/>
            <person name="Pepin K.H."/>
            <person name="Johnson M."/>
            <person name="Bhonagiri V."/>
            <person name="Nash W.E."/>
            <person name="Mardis E.R."/>
            <person name="Wilson R.K."/>
        </authorList>
    </citation>
    <scope>NUCLEOTIDE SEQUENCE [LARGE SCALE GENOMIC DNA]</scope>
    <source>
        <strain evidence="6 7">DSM 5476</strain>
    </source>
</reference>
<proteinExistence type="inferred from homology"/>
<organism evidence="6 7">
    <name type="scientific">[Clostridium] methylpentosum DSM 5476</name>
    <dbReference type="NCBI Taxonomy" id="537013"/>
    <lineage>
        <taxon>Bacteria</taxon>
        <taxon>Bacillati</taxon>
        <taxon>Bacillota</taxon>
        <taxon>Clostridia</taxon>
        <taxon>Eubacteriales</taxon>
        <taxon>Oscillospiraceae</taxon>
        <taxon>Oscillospiraceae incertae sedis</taxon>
    </lineage>
</organism>
<keyword evidence="3 5" id="KW-0159">Chromosome partition</keyword>
<protein>
    <recommendedName>
        <fullName evidence="5">Segregation and condensation protein B</fullName>
    </recommendedName>
</protein>
<evidence type="ECO:0000256" key="1">
    <source>
        <dbReference type="ARBA" id="ARBA00022490"/>
    </source>
</evidence>
<keyword evidence="1 5" id="KW-0963">Cytoplasm</keyword>
<dbReference type="Pfam" id="PF04079">
    <property type="entry name" value="SMC_ScpB"/>
    <property type="match status" value="1"/>
</dbReference>
<dbReference type="HOGENOM" id="CLU_045647_5_3_9"/>
<dbReference type="Gene3D" id="1.10.10.10">
    <property type="entry name" value="Winged helix-like DNA-binding domain superfamily/Winged helix DNA-binding domain"/>
    <property type="match status" value="2"/>
</dbReference>
<keyword evidence="7" id="KW-1185">Reference proteome</keyword>
<accession>C0EFM3</accession>
<comment type="subunit">
    <text evidence="5">Homodimer. Homodimerization may be required to stabilize the binding of ScpA to the Smc head domains. Component of a cohesin-like complex composed of ScpA, ScpB and the Smc homodimer, in which ScpA and ScpB bind to the head domain of Smc. The presence of the three proteins is required for the association of the complex with DNA.</text>
</comment>
<dbReference type="GO" id="GO:0051301">
    <property type="term" value="P:cell division"/>
    <property type="evidence" value="ECO:0007669"/>
    <property type="project" value="UniProtKB-KW"/>
</dbReference>
<comment type="function">
    <text evidence="5">Participates in chromosomal partition during cell division. May act via the formation of a condensin-like complex containing Smc and ScpA that pull DNA away from mid-cell into both cell halves.</text>
</comment>
<dbReference type="PANTHER" id="PTHR34298">
    <property type="entry name" value="SEGREGATION AND CONDENSATION PROTEIN B"/>
    <property type="match status" value="1"/>
</dbReference>
<keyword evidence="4 5" id="KW-0131">Cell cycle</keyword>
<dbReference type="PIRSF" id="PIRSF019345">
    <property type="entry name" value="ScpB"/>
    <property type="match status" value="1"/>
</dbReference>
<evidence type="ECO:0000313" key="6">
    <source>
        <dbReference type="EMBL" id="EEG29652.1"/>
    </source>
</evidence>